<comment type="caution">
    <text evidence="1">The sequence shown here is derived from an EMBL/GenBank/DDBJ whole genome shotgun (WGS) entry which is preliminary data.</text>
</comment>
<accession>A0ABV0U6E6</accession>
<sequence length="145" mass="16682">MRNDTKSHDSPRLATRRESFSNQLETSMKSHGNQRFKNKQTLIWLASLAVKTYVFRPTKNNSKQTLKWNDHAEKTIWHLPQGICSSLCFSWLVLMSCRFGSTPASHTLQGEKVKRNNHAHSSMDLTDYSLQMHLGTKTLIVGDMF</sequence>
<reference evidence="1 2" key="1">
    <citation type="submission" date="2021-06" db="EMBL/GenBank/DDBJ databases">
        <authorList>
            <person name="Palmer J.M."/>
        </authorList>
    </citation>
    <scope>NUCLEOTIDE SEQUENCE [LARGE SCALE GENOMIC DNA]</scope>
    <source>
        <strain evidence="2">if_2019</strain>
        <tissue evidence="1">Muscle</tissue>
    </source>
</reference>
<dbReference type="EMBL" id="JAHRIQ010058986">
    <property type="protein sequence ID" value="MEQ2240281.1"/>
    <property type="molecule type" value="Genomic_DNA"/>
</dbReference>
<organism evidence="1 2">
    <name type="scientific">Ilyodon furcidens</name>
    <name type="common">goldbreast splitfin</name>
    <dbReference type="NCBI Taxonomy" id="33524"/>
    <lineage>
        <taxon>Eukaryota</taxon>
        <taxon>Metazoa</taxon>
        <taxon>Chordata</taxon>
        <taxon>Craniata</taxon>
        <taxon>Vertebrata</taxon>
        <taxon>Euteleostomi</taxon>
        <taxon>Actinopterygii</taxon>
        <taxon>Neopterygii</taxon>
        <taxon>Teleostei</taxon>
        <taxon>Neoteleostei</taxon>
        <taxon>Acanthomorphata</taxon>
        <taxon>Ovalentaria</taxon>
        <taxon>Atherinomorphae</taxon>
        <taxon>Cyprinodontiformes</taxon>
        <taxon>Goodeidae</taxon>
        <taxon>Ilyodon</taxon>
    </lineage>
</organism>
<evidence type="ECO:0000313" key="1">
    <source>
        <dbReference type="EMBL" id="MEQ2240281.1"/>
    </source>
</evidence>
<name>A0ABV0U6E6_9TELE</name>
<dbReference type="Proteomes" id="UP001482620">
    <property type="component" value="Unassembled WGS sequence"/>
</dbReference>
<keyword evidence="2" id="KW-1185">Reference proteome</keyword>
<gene>
    <name evidence="1" type="ORF">ILYODFUR_013168</name>
</gene>
<evidence type="ECO:0000313" key="2">
    <source>
        <dbReference type="Proteomes" id="UP001482620"/>
    </source>
</evidence>
<proteinExistence type="predicted"/>
<protein>
    <submittedName>
        <fullName evidence="1">Uncharacterized protein</fullName>
    </submittedName>
</protein>